<name>A0A2R5GRI2_9STRA</name>
<dbReference type="InParanoid" id="A0A2R5GRI2"/>
<feature type="region of interest" description="Disordered" evidence="1">
    <location>
        <begin position="52"/>
        <end position="147"/>
    </location>
</feature>
<dbReference type="Proteomes" id="UP000241890">
    <property type="component" value="Unassembled WGS sequence"/>
</dbReference>
<feature type="compositionally biased region" description="Pro residues" evidence="1">
    <location>
        <begin position="87"/>
        <end position="104"/>
    </location>
</feature>
<reference evidence="2 3" key="1">
    <citation type="submission" date="2017-12" db="EMBL/GenBank/DDBJ databases">
        <title>Sequencing, de novo assembly and annotation of complete genome of a new Thraustochytrid species, strain FCC1311.</title>
        <authorList>
            <person name="Sedici K."/>
            <person name="Godart F."/>
            <person name="Aiese Cigliano R."/>
            <person name="Sanseverino W."/>
            <person name="Barakat M."/>
            <person name="Ortet P."/>
            <person name="Marechal E."/>
            <person name="Cagnac O."/>
            <person name="Amato A."/>
        </authorList>
    </citation>
    <scope>NUCLEOTIDE SEQUENCE [LARGE SCALE GENOMIC DNA]</scope>
</reference>
<proteinExistence type="predicted"/>
<dbReference type="EMBL" id="BEYU01000158">
    <property type="protein sequence ID" value="GBG33496.1"/>
    <property type="molecule type" value="Genomic_DNA"/>
</dbReference>
<feature type="compositionally biased region" description="Pro residues" evidence="1">
    <location>
        <begin position="66"/>
        <end position="78"/>
    </location>
</feature>
<accession>A0A2R5GRI2</accession>
<evidence type="ECO:0000313" key="3">
    <source>
        <dbReference type="Proteomes" id="UP000241890"/>
    </source>
</evidence>
<gene>
    <name evidence="2" type="ORF">FCC1311_097192</name>
</gene>
<protein>
    <submittedName>
        <fullName evidence="2">Uncharacterized protein</fullName>
    </submittedName>
</protein>
<sequence length="408" mass="44453">MLTSLARPGLASKLALPAAANLQAPLLNFHQHAFPTVDQHTLPTFDQHTLRSIKIPGGAGDKEPASHPPHPGPGPDPIDNPAGHPQGPGPEPVDSPAGHPPTPGSDPVENPARHPPGHDHDPVDDRGVGSGAGDPDPKPASDYTENQRWVGRRVQPWDASFTVLPWGLVPQDIVKSEVVPRARDRYESNAKSSILSPSNVLQLYETSIDEVELGAEAAYHFLANTFSKGRPCFEKEHRAQVKPQLAACFDLQLRLIPENESLVEVHDVHDVTVTTAFPLLNVDPTNPEILDKSRWLFKTLGLNGFTAQLHFAREIFGRIRRQFVSGEAQGFCLAVEVIIRTSETAHFGPGKGQRRTDAEHVLWFYSSDAEDILDPSQPLSFELANMNEALSMIQDTATPELWAAASSA</sequence>
<feature type="compositionally biased region" description="Basic and acidic residues" evidence="1">
    <location>
        <begin position="116"/>
        <end position="127"/>
    </location>
</feature>
<evidence type="ECO:0000313" key="2">
    <source>
        <dbReference type="EMBL" id="GBG33496.1"/>
    </source>
</evidence>
<dbReference type="AlphaFoldDB" id="A0A2R5GRI2"/>
<comment type="caution">
    <text evidence="2">The sequence shown here is derived from an EMBL/GenBank/DDBJ whole genome shotgun (WGS) entry which is preliminary data.</text>
</comment>
<organism evidence="2 3">
    <name type="scientific">Hondaea fermentalgiana</name>
    <dbReference type="NCBI Taxonomy" id="2315210"/>
    <lineage>
        <taxon>Eukaryota</taxon>
        <taxon>Sar</taxon>
        <taxon>Stramenopiles</taxon>
        <taxon>Bigyra</taxon>
        <taxon>Labyrinthulomycetes</taxon>
        <taxon>Thraustochytrida</taxon>
        <taxon>Thraustochytriidae</taxon>
        <taxon>Hondaea</taxon>
    </lineage>
</organism>
<evidence type="ECO:0000256" key="1">
    <source>
        <dbReference type="SAM" id="MobiDB-lite"/>
    </source>
</evidence>
<keyword evidence="3" id="KW-1185">Reference proteome</keyword>